<dbReference type="InterPro" id="IPR011990">
    <property type="entry name" value="TPR-like_helical_dom_sf"/>
</dbReference>
<feature type="compositionally biased region" description="Polar residues" evidence="2">
    <location>
        <begin position="633"/>
        <end position="645"/>
    </location>
</feature>
<feature type="region of interest" description="Disordered" evidence="2">
    <location>
        <begin position="1051"/>
        <end position="1084"/>
    </location>
</feature>
<feature type="compositionally biased region" description="Low complexity" evidence="2">
    <location>
        <begin position="685"/>
        <end position="697"/>
    </location>
</feature>
<dbReference type="InterPro" id="IPR045153">
    <property type="entry name" value="Est1/Ebs1-like"/>
</dbReference>
<organism evidence="5 6">
    <name type="scientific">Lasiosphaeria miniovina</name>
    <dbReference type="NCBI Taxonomy" id="1954250"/>
    <lineage>
        <taxon>Eukaryota</taxon>
        <taxon>Fungi</taxon>
        <taxon>Dikarya</taxon>
        <taxon>Ascomycota</taxon>
        <taxon>Pezizomycotina</taxon>
        <taxon>Sordariomycetes</taxon>
        <taxon>Sordariomycetidae</taxon>
        <taxon>Sordariales</taxon>
        <taxon>Lasiosphaeriaceae</taxon>
        <taxon>Lasiosphaeria</taxon>
    </lineage>
</organism>
<dbReference type="InterPro" id="IPR018834">
    <property type="entry name" value="DNA/RNA-bd_Est1-type"/>
</dbReference>
<keyword evidence="1" id="KW-0866">Nonsense-mediated mRNA decay</keyword>
<evidence type="ECO:0000313" key="5">
    <source>
        <dbReference type="EMBL" id="KAK0722343.1"/>
    </source>
</evidence>
<dbReference type="GeneID" id="85322943"/>
<evidence type="ECO:0000259" key="4">
    <source>
        <dbReference type="Pfam" id="PF10374"/>
    </source>
</evidence>
<feature type="region of interest" description="Disordered" evidence="2">
    <location>
        <begin position="617"/>
        <end position="658"/>
    </location>
</feature>
<dbReference type="GO" id="GO:0005634">
    <property type="term" value="C:nucleus"/>
    <property type="evidence" value="ECO:0007669"/>
    <property type="project" value="UniProtKB-SubCell"/>
</dbReference>
<dbReference type="GO" id="GO:0000184">
    <property type="term" value="P:nuclear-transcribed mRNA catabolic process, nonsense-mediated decay"/>
    <property type="evidence" value="ECO:0007669"/>
    <property type="project" value="UniProtKB-KW"/>
</dbReference>
<dbReference type="PANTHER" id="PTHR15696">
    <property type="entry name" value="SMG-7 SUPPRESSOR WITH MORPHOLOGICAL EFFECT ON GENITALIA PROTEIN 7"/>
    <property type="match status" value="1"/>
</dbReference>
<name>A0AA40E4L9_9PEZI</name>
<evidence type="ECO:0000259" key="3">
    <source>
        <dbReference type="Pfam" id="PF10373"/>
    </source>
</evidence>
<feature type="domain" description="DNA/RNA-binding" evidence="3">
    <location>
        <begin position="198"/>
        <end position="489"/>
    </location>
</feature>
<proteinExistence type="predicted"/>
<reference evidence="5" key="1">
    <citation type="submission" date="2023-06" db="EMBL/GenBank/DDBJ databases">
        <title>Genome-scale phylogeny and comparative genomics of the fungal order Sordariales.</title>
        <authorList>
            <consortium name="Lawrence Berkeley National Laboratory"/>
            <person name="Hensen N."/>
            <person name="Bonometti L."/>
            <person name="Westerberg I."/>
            <person name="Brannstrom I.O."/>
            <person name="Guillou S."/>
            <person name="Cros-Aarteil S."/>
            <person name="Calhoun S."/>
            <person name="Haridas S."/>
            <person name="Kuo A."/>
            <person name="Mondo S."/>
            <person name="Pangilinan J."/>
            <person name="Riley R."/>
            <person name="LaButti K."/>
            <person name="Andreopoulos B."/>
            <person name="Lipzen A."/>
            <person name="Chen C."/>
            <person name="Yanf M."/>
            <person name="Daum C."/>
            <person name="Ng V."/>
            <person name="Clum A."/>
            <person name="Steindorff A."/>
            <person name="Ohm R."/>
            <person name="Martin F."/>
            <person name="Silar P."/>
            <person name="Natvig D."/>
            <person name="Lalanne C."/>
            <person name="Gautier V."/>
            <person name="Ament-velasquez S.L."/>
            <person name="Kruys A."/>
            <person name="Hutchinson M.I."/>
            <person name="Powell A.J."/>
            <person name="Barry K."/>
            <person name="Miller A.N."/>
            <person name="Grigoriev I.V."/>
            <person name="Debuchy R."/>
            <person name="Gladieux P."/>
            <person name="Thoren M.H."/>
            <person name="Johannesson H."/>
        </authorList>
    </citation>
    <scope>NUCLEOTIDE SEQUENCE</scope>
    <source>
        <strain evidence="5">SMH2392-1A</strain>
    </source>
</reference>
<dbReference type="EMBL" id="JAUIRO010000003">
    <property type="protein sequence ID" value="KAK0722343.1"/>
    <property type="molecule type" value="Genomic_DNA"/>
</dbReference>
<dbReference type="Proteomes" id="UP001172101">
    <property type="component" value="Unassembled WGS sequence"/>
</dbReference>
<dbReference type="InterPro" id="IPR019458">
    <property type="entry name" value="Est1-like_N"/>
</dbReference>
<dbReference type="SUPFAM" id="SSF48452">
    <property type="entry name" value="TPR-like"/>
    <property type="match status" value="1"/>
</dbReference>
<keyword evidence="6" id="KW-1185">Reference proteome</keyword>
<dbReference type="Pfam" id="PF10374">
    <property type="entry name" value="EST1"/>
    <property type="match status" value="1"/>
</dbReference>
<sequence length="1084" mass="118045">MATTTAEASVDAAWKSAHRLRGTINKELDQLLKNGPGANETLRFDKVEKLMQNFRLACIKTIWLDIRAADEKGVESNLWATHNQVTKAYRKVLGRLHGTEQVVLRRKIEKLYLTFIKTAQYFYKGFLQRACARCDIKDLKRIAHSAGLEDMPVPDEDKLNAADAKLVTASCHKTLVHLGDLSRYRTLMRSKERRWDIALAYYALANELIPESGLAHHQCGVIYDETKNHLELVYHLYRAMACAEPHPNAPANLEREFRDLREQKAGSAKGTTDALVSWFVKLHAFYFKGEEFLGRKELESEVDHRLAMAMKSTAQSEATLSGTDMGLLKMVLININAYVIGFQKTTVEWTDAKSRSCQFILLMNIRTIHTLSRLLREELVDLAQRRDAETITNEAGPSDQRNAPAKFSLPAQRILPLLRVYIAWLLFYGRDLVAYQEHLEPHFGTMCRTLGQTLSHLVELLGGELDAGNRTPWRFEEDKETLGMDCLNGPNLPSGCPLYYDPSKRIPKPRADEIPGQNPNADDLALARGLDIVSRALDLADEKSRFPLDVCKTRKGSHELTTFEYLEGGKPQPAPQAPTVEVERTASLDRGAPATLPPAPSPKLDNPPQRVALASTLSDSEGFSDDEDFYVSRQGNTGASASTQPPRGEPLASQAASTSEFSLDSQLYKFLNDLVTQTETNSGAKPTKPMKSTKPPTRLAGLDESSYGMGSTAASEVYGGAASASPAPGSATAKAIPNLPWEYFYPPESNLRASATGSATGVWGADGLASSRPVSSGSAIQPQGGIEHIGDRSAFRNAAPVRSQYNNGSVSPLLIELQQALQPPAADHHDRFNQSLHGNGIRGMWPEAGDGGDGSRLQASNPANGQPPPSWTPTGPLWQQGLYGTPGGRPSTKSPFSLSMALSPGSSGLPQVNSPWGLAQKAQGHTLQGAALNLSAPIQSSHSPGNSWSGQYSGYSTGGDLVNSNSLAYGRVTERTSASAMLDPYSLGSSTTNQFATDTFATAQADEFDRQARMSVWTNDYRPKTALSATLGAQQIQNVTNQYRSFAISDNAAGNGKGMVKPIQKPATGSESDGRLKPETMAKR</sequence>
<feature type="region of interest" description="Disordered" evidence="2">
    <location>
        <begin position="590"/>
        <end position="609"/>
    </location>
</feature>
<evidence type="ECO:0000313" key="6">
    <source>
        <dbReference type="Proteomes" id="UP001172101"/>
    </source>
</evidence>
<protein>
    <recommendedName>
        <fullName evidence="1">Nonsense-mediated mRNA decay factor</fullName>
    </recommendedName>
</protein>
<accession>A0AA40E4L9</accession>
<dbReference type="PANTHER" id="PTHR15696:SF36">
    <property type="entry name" value="NONSENSE-MEDIATED MRNA DECAY FACTOR"/>
    <property type="match status" value="1"/>
</dbReference>
<comment type="subcellular location">
    <subcellularLocation>
        <location evidence="1">Nucleus</location>
    </subcellularLocation>
</comment>
<feature type="compositionally biased region" description="Basic and acidic residues" evidence="2">
    <location>
        <begin position="1072"/>
        <end position="1084"/>
    </location>
</feature>
<comment type="function">
    <text evidence="1">Plays a role in nonsense-mediated mRNA decay.</text>
</comment>
<comment type="caution">
    <text evidence="5">The sequence shown here is derived from an EMBL/GenBank/DDBJ whole genome shotgun (WGS) entry which is preliminary data.</text>
</comment>
<gene>
    <name evidence="5" type="ORF">B0T26DRAFT_674060</name>
</gene>
<feature type="region of interest" description="Disordered" evidence="2">
    <location>
        <begin position="825"/>
        <end position="907"/>
    </location>
</feature>
<evidence type="ECO:0000256" key="2">
    <source>
        <dbReference type="SAM" id="MobiDB-lite"/>
    </source>
</evidence>
<dbReference type="Pfam" id="PF10373">
    <property type="entry name" value="EST1_DNA_bind"/>
    <property type="match status" value="1"/>
</dbReference>
<evidence type="ECO:0000256" key="1">
    <source>
        <dbReference type="RuleBase" id="RU369098"/>
    </source>
</evidence>
<feature type="region of interest" description="Disordered" evidence="2">
    <location>
        <begin position="679"/>
        <end position="705"/>
    </location>
</feature>
<feature type="domain" description="Telomerase activating protein Est1-like N-terminal" evidence="4">
    <location>
        <begin position="74"/>
        <end position="188"/>
    </location>
</feature>
<keyword evidence="1" id="KW-0539">Nucleus</keyword>
<dbReference type="AlphaFoldDB" id="A0AA40E4L9"/>
<dbReference type="Gene3D" id="1.25.40.10">
    <property type="entry name" value="Tetratricopeptide repeat domain"/>
    <property type="match status" value="1"/>
</dbReference>
<dbReference type="RefSeq" id="XP_060298267.1">
    <property type="nucleotide sequence ID" value="XM_060439673.1"/>
</dbReference>